<evidence type="ECO:0000256" key="9">
    <source>
        <dbReference type="ARBA" id="ARBA00022516"/>
    </source>
</evidence>
<feature type="transmembrane region" description="Helical" evidence="25">
    <location>
        <begin position="35"/>
        <end position="56"/>
    </location>
</feature>
<evidence type="ECO:0000313" key="26">
    <source>
        <dbReference type="EMBL" id="QDU68997.1"/>
    </source>
</evidence>
<evidence type="ECO:0000256" key="13">
    <source>
        <dbReference type="ARBA" id="ARBA00022989"/>
    </source>
</evidence>
<evidence type="ECO:0000256" key="18">
    <source>
        <dbReference type="ARBA" id="ARBA00029893"/>
    </source>
</evidence>
<dbReference type="PANTHER" id="PTHR46382:SF1">
    <property type="entry name" value="PHOSPHATIDATE CYTIDYLYLTRANSFERASE"/>
    <property type="match status" value="1"/>
</dbReference>
<keyword evidence="11 25" id="KW-0812">Transmembrane</keyword>
<comment type="pathway">
    <text evidence="4">Lipid metabolism.</text>
</comment>
<reference evidence="26 27" key="1">
    <citation type="submission" date="2019-02" db="EMBL/GenBank/DDBJ databases">
        <title>Deep-cultivation of Planctomycetes and their phenomic and genomic characterization uncovers novel biology.</title>
        <authorList>
            <person name="Wiegand S."/>
            <person name="Jogler M."/>
            <person name="Boedeker C."/>
            <person name="Pinto D."/>
            <person name="Vollmers J."/>
            <person name="Rivas-Marin E."/>
            <person name="Kohn T."/>
            <person name="Peeters S.H."/>
            <person name="Heuer A."/>
            <person name="Rast P."/>
            <person name="Oberbeckmann S."/>
            <person name="Bunk B."/>
            <person name="Jeske O."/>
            <person name="Meyerdierks A."/>
            <person name="Storesund J.E."/>
            <person name="Kallscheuer N."/>
            <person name="Luecker S."/>
            <person name="Lage O.M."/>
            <person name="Pohl T."/>
            <person name="Merkel B.J."/>
            <person name="Hornburger P."/>
            <person name="Mueller R.-W."/>
            <person name="Bruemmer F."/>
            <person name="Labrenz M."/>
            <person name="Spormann A.M."/>
            <person name="Op den Camp H."/>
            <person name="Overmann J."/>
            <person name="Amann R."/>
            <person name="Jetten M.S.M."/>
            <person name="Mascher T."/>
            <person name="Medema M.H."/>
            <person name="Devos D.P."/>
            <person name="Kaster A.-K."/>
            <person name="Ovreas L."/>
            <person name="Rohde M."/>
            <person name="Galperin M.Y."/>
            <person name="Jogler C."/>
        </authorList>
    </citation>
    <scope>NUCLEOTIDE SEQUENCE [LARGE SCALE GENOMIC DNA]</scope>
    <source>
        <strain evidence="26 27">Pla133</strain>
    </source>
</reference>
<feature type="transmembrane region" description="Helical" evidence="25">
    <location>
        <begin position="215"/>
        <end position="235"/>
    </location>
</feature>
<evidence type="ECO:0000256" key="2">
    <source>
        <dbReference type="ARBA" id="ARBA00004651"/>
    </source>
</evidence>
<organism evidence="26 27">
    <name type="scientific">Engelhardtia mirabilis</name>
    <dbReference type="NCBI Taxonomy" id="2528011"/>
    <lineage>
        <taxon>Bacteria</taxon>
        <taxon>Pseudomonadati</taxon>
        <taxon>Planctomycetota</taxon>
        <taxon>Planctomycetia</taxon>
        <taxon>Planctomycetia incertae sedis</taxon>
        <taxon>Engelhardtia</taxon>
    </lineage>
</organism>
<sequence length="311" mass="30904">MTDHRRGADPKDAAPRGASSDAASSSKPRSKRAAILRRTLTGGGLALVVTLLIVVADELGSSLPVLGVAALLAAASVWELGGLGSLALAPRRVGLWAALVAVVGLAWLGVEGSISRGALGGLLVYGAAGAAGLVGHSAAGGREAGRLARTGLLALWVAPALPLMAWIHLDHGTRGLVLLIVLSKVGDIAGYYGGNAFGRHHPFPHLSPGKTTEGCLASLVGGAVCGAALGAANLLPAIREGLSPTLVGLGLGVVINLAAQAGDLVESLAKRRSGVKDSSAALGASGGFLDVVDSLLLTVPVALLAWGLVFV</sequence>
<evidence type="ECO:0000256" key="14">
    <source>
        <dbReference type="ARBA" id="ARBA00023098"/>
    </source>
</evidence>
<keyword evidence="10 26" id="KW-0808">Transferase</keyword>
<evidence type="ECO:0000256" key="1">
    <source>
        <dbReference type="ARBA" id="ARBA00001698"/>
    </source>
</evidence>
<protein>
    <recommendedName>
        <fullName evidence="7">Phosphatidate cytidylyltransferase</fullName>
        <ecNumber evidence="6">2.7.7.41</ecNumber>
    </recommendedName>
    <alternativeName>
        <fullName evidence="20">CDP-DAG synthase</fullName>
    </alternativeName>
    <alternativeName>
        <fullName evidence="22">CDP-DG synthase</fullName>
    </alternativeName>
    <alternativeName>
        <fullName evidence="18">CDP-diacylglycerol synthase</fullName>
    </alternativeName>
    <alternativeName>
        <fullName evidence="21">CDP-diglyceride pyrophosphorylase</fullName>
    </alternativeName>
    <alternativeName>
        <fullName evidence="23">CDP-diglyceride synthase</fullName>
    </alternativeName>
    <alternativeName>
        <fullName evidence="19">CTP:phosphatidate cytidylyltransferase</fullName>
    </alternativeName>
</protein>
<evidence type="ECO:0000256" key="8">
    <source>
        <dbReference type="ARBA" id="ARBA00022475"/>
    </source>
</evidence>
<keyword evidence="9" id="KW-0444">Lipid biosynthesis</keyword>
<feature type="compositionally biased region" description="Low complexity" evidence="24">
    <location>
        <begin position="15"/>
        <end position="27"/>
    </location>
</feature>
<evidence type="ECO:0000256" key="5">
    <source>
        <dbReference type="ARBA" id="ARBA00010185"/>
    </source>
</evidence>
<evidence type="ECO:0000256" key="17">
    <source>
        <dbReference type="ARBA" id="ARBA00023264"/>
    </source>
</evidence>
<feature type="compositionally biased region" description="Basic and acidic residues" evidence="24">
    <location>
        <begin position="1"/>
        <end position="14"/>
    </location>
</feature>
<dbReference type="RefSeq" id="WP_145068499.1">
    <property type="nucleotide sequence ID" value="NZ_CP036287.1"/>
</dbReference>
<comment type="subcellular location">
    <subcellularLocation>
        <location evidence="2">Cell membrane</location>
        <topology evidence="2">Multi-pass membrane protein</topology>
    </subcellularLocation>
</comment>
<evidence type="ECO:0000256" key="4">
    <source>
        <dbReference type="ARBA" id="ARBA00005189"/>
    </source>
</evidence>
<comment type="similarity">
    <text evidence="5">Belongs to the CDS family.</text>
</comment>
<evidence type="ECO:0000256" key="6">
    <source>
        <dbReference type="ARBA" id="ARBA00012487"/>
    </source>
</evidence>
<keyword evidence="27" id="KW-1185">Reference proteome</keyword>
<evidence type="ECO:0000256" key="22">
    <source>
        <dbReference type="ARBA" id="ARBA00032743"/>
    </source>
</evidence>
<evidence type="ECO:0000256" key="12">
    <source>
        <dbReference type="ARBA" id="ARBA00022695"/>
    </source>
</evidence>
<feature type="region of interest" description="Disordered" evidence="24">
    <location>
        <begin position="1"/>
        <end position="30"/>
    </location>
</feature>
<evidence type="ECO:0000256" key="11">
    <source>
        <dbReference type="ARBA" id="ARBA00022692"/>
    </source>
</evidence>
<dbReference type="KEGG" id="pbap:Pla133_41130"/>
<evidence type="ECO:0000256" key="21">
    <source>
        <dbReference type="ARBA" id="ARBA00032396"/>
    </source>
</evidence>
<evidence type="ECO:0000256" key="15">
    <source>
        <dbReference type="ARBA" id="ARBA00023136"/>
    </source>
</evidence>
<evidence type="ECO:0000256" key="7">
    <source>
        <dbReference type="ARBA" id="ARBA00019373"/>
    </source>
</evidence>
<proteinExistence type="inferred from homology"/>
<dbReference type="GO" id="GO:0004605">
    <property type="term" value="F:phosphatidate cytidylyltransferase activity"/>
    <property type="evidence" value="ECO:0007669"/>
    <property type="project" value="UniProtKB-EC"/>
</dbReference>
<evidence type="ECO:0000256" key="10">
    <source>
        <dbReference type="ARBA" id="ARBA00022679"/>
    </source>
</evidence>
<keyword evidence="14" id="KW-0443">Lipid metabolism</keyword>
<dbReference type="AlphaFoldDB" id="A0A518BPT8"/>
<feature type="transmembrane region" description="Helical" evidence="25">
    <location>
        <begin position="62"/>
        <end position="81"/>
    </location>
</feature>
<dbReference type="GO" id="GO:0016024">
    <property type="term" value="P:CDP-diacylglycerol biosynthetic process"/>
    <property type="evidence" value="ECO:0007669"/>
    <property type="project" value="TreeGrafter"/>
</dbReference>
<dbReference type="Proteomes" id="UP000316921">
    <property type="component" value="Chromosome"/>
</dbReference>
<comment type="catalytic activity">
    <reaction evidence="1">
        <text>a 1,2-diacyl-sn-glycero-3-phosphate + CTP + H(+) = a CDP-1,2-diacyl-sn-glycerol + diphosphate</text>
        <dbReference type="Rhea" id="RHEA:16229"/>
        <dbReference type="ChEBI" id="CHEBI:15378"/>
        <dbReference type="ChEBI" id="CHEBI:33019"/>
        <dbReference type="ChEBI" id="CHEBI:37563"/>
        <dbReference type="ChEBI" id="CHEBI:58332"/>
        <dbReference type="ChEBI" id="CHEBI:58608"/>
        <dbReference type="EC" id="2.7.7.41"/>
    </reaction>
</comment>
<keyword evidence="15 25" id="KW-0472">Membrane</keyword>
<evidence type="ECO:0000256" key="19">
    <source>
        <dbReference type="ARBA" id="ARBA00031825"/>
    </source>
</evidence>
<feature type="transmembrane region" description="Helical" evidence="25">
    <location>
        <begin position="122"/>
        <end position="139"/>
    </location>
</feature>
<accession>A0A518BPT8</accession>
<keyword evidence="13 25" id="KW-1133">Transmembrane helix</keyword>
<gene>
    <name evidence="26" type="primary">cdsA</name>
    <name evidence="26" type="ORF">Pla133_41130</name>
</gene>
<keyword evidence="12 26" id="KW-0548">Nucleotidyltransferase</keyword>
<feature type="transmembrane region" description="Helical" evidence="25">
    <location>
        <begin position="241"/>
        <end position="259"/>
    </location>
</feature>
<keyword evidence="8" id="KW-1003">Cell membrane</keyword>
<evidence type="ECO:0000256" key="20">
    <source>
        <dbReference type="ARBA" id="ARBA00032253"/>
    </source>
</evidence>
<comment type="pathway">
    <text evidence="3">Phospholipid metabolism; CDP-diacylglycerol biosynthesis; CDP-diacylglycerol from sn-glycerol 3-phosphate: step 3/3.</text>
</comment>
<feature type="transmembrane region" description="Helical" evidence="25">
    <location>
        <begin position="151"/>
        <end position="169"/>
    </location>
</feature>
<feature type="transmembrane region" description="Helical" evidence="25">
    <location>
        <begin position="280"/>
        <end position="309"/>
    </location>
</feature>
<dbReference type="EMBL" id="CP036287">
    <property type="protein sequence ID" value="QDU68997.1"/>
    <property type="molecule type" value="Genomic_DNA"/>
</dbReference>
<dbReference type="EC" id="2.7.7.41" evidence="6"/>
<evidence type="ECO:0000256" key="23">
    <source>
        <dbReference type="ARBA" id="ARBA00033406"/>
    </source>
</evidence>
<evidence type="ECO:0000313" key="27">
    <source>
        <dbReference type="Proteomes" id="UP000316921"/>
    </source>
</evidence>
<dbReference type="Pfam" id="PF01148">
    <property type="entry name" value="CTP_transf_1"/>
    <property type="match status" value="1"/>
</dbReference>
<keyword evidence="16" id="KW-0594">Phospholipid biosynthesis</keyword>
<evidence type="ECO:0000256" key="3">
    <source>
        <dbReference type="ARBA" id="ARBA00005119"/>
    </source>
</evidence>
<evidence type="ECO:0000256" key="25">
    <source>
        <dbReference type="SAM" id="Phobius"/>
    </source>
</evidence>
<keyword evidence="17" id="KW-1208">Phospholipid metabolism</keyword>
<dbReference type="GO" id="GO:0005886">
    <property type="term" value="C:plasma membrane"/>
    <property type="evidence" value="ECO:0007669"/>
    <property type="project" value="UniProtKB-SubCell"/>
</dbReference>
<dbReference type="PANTHER" id="PTHR46382">
    <property type="entry name" value="PHOSPHATIDATE CYTIDYLYLTRANSFERASE"/>
    <property type="match status" value="1"/>
</dbReference>
<name>A0A518BPT8_9BACT</name>
<evidence type="ECO:0000256" key="16">
    <source>
        <dbReference type="ARBA" id="ARBA00023209"/>
    </source>
</evidence>
<evidence type="ECO:0000256" key="24">
    <source>
        <dbReference type="SAM" id="MobiDB-lite"/>
    </source>
</evidence>
<feature type="transmembrane region" description="Helical" evidence="25">
    <location>
        <begin position="93"/>
        <end position="110"/>
    </location>
</feature>